<dbReference type="Proteomes" id="UP000215335">
    <property type="component" value="Unassembled WGS sequence"/>
</dbReference>
<reference evidence="1 2" key="1">
    <citation type="journal article" date="2017" name="Curr. Biol.">
        <title>The Evolution of Venom by Co-option of Single-Copy Genes.</title>
        <authorList>
            <person name="Martinson E.O."/>
            <person name="Mrinalini"/>
            <person name="Kelkar Y.D."/>
            <person name="Chang C.H."/>
            <person name="Werren J.H."/>
        </authorList>
    </citation>
    <scope>NUCLEOTIDE SEQUENCE [LARGE SCALE GENOMIC DNA]</scope>
    <source>
        <strain evidence="1 2">Alberta</strain>
        <tissue evidence="1">Whole body</tissue>
    </source>
</reference>
<proteinExistence type="predicted"/>
<comment type="caution">
    <text evidence="1">The sequence shown here is derived from an EMBL/GenBank/DDBJ whole genome shotgun (WGS) entry which is preliminary data.</text>
</comment>
<dbReference type="EMBL" id="NNAY01004472">
    <property type="protein sequence ID" value="OXU17846.1"/>
    <property type="molecule type" value="Genomic_DNA"/>
</dbReference>
<name>A0A232EHL7_9HYME</name>
<gene>
    <name evidence="1" type="ORF">TSAR_010310</name>
</gene>
<sequence>MKRAKKGIRRDGVNRYTQNMYWNKKKEVLTKEVKEAKEDRSGKKFWNMVKRRRRGKREQVDKEIENAKWLEHFKGQLGERERETQREGIREIEEPARREIEEEEREIEVEEGREIIRKLKEKKAPGDDGIQNEAWKYGEENLVEQLTEILGKIEEENRLSDTQMGFRKGRGTIDAIYVVSKAVEQELRNKGGKVHACFADMKAASDKINREEIWIMMKRLGVRMKIRERVEDIYEKTECEVNIGEKK</sequence>
<evidence type="ECO:0000313" key="2">
    <source>
        <dbReference type="Proteomes" id="UP000215335"/>
    </source>
</evidence>
<accession>A0A232EHL7</accession>
<dbReference type="AlphaFoldDB" id="A0A232EHL7"/>
<dbReference type="STRING" id="543379.A0A232EHL7"/>
<dbReference type="PANTHER" id="PTHR19446">
    <property type="entry name" value="REVERSE TRANSCRIPTASES"/>
    <property type="match status" value="1"/>
</dbReference>
<evidence type="ECO:0000313" key="1">
    <source>
        <dbReference type="EMBL" id="OXU17846.1"/>
    </source>
</evidence>
<organism evidence="1 2">
    <name type="scientific">Trichomalopsis sarcophagae</name>
    <dbReference type="NCBI Taxonomy" id="543379"/>
    <lineage>
        <taxon>Eukaryota</taxon>
        <taxon>Metazoa</taxon>
        <taxon>Ecdysozoa</taxon>
        <taxon>Arthropoda</taxon>
        <taxon>Hexapoda</taxon>
        <taxon>Insecta</taxon>
        <taxon>Pterygota</taxon>
        <taxon>Neoptera</taxon>
        <taxon>Endopterygota</taxon>
        <taxon>Hymenoptera</taxon>
        <taxon>Apocrita</taxon>
        <taxon>Proctotrupomorpha</taxon>
        <taxon>Chalcidoidea</taxon>
        <taxon>Pteromalidae</taxon>
        <taxon>Pteromalinae</taxon>
        <taxon>Trichomalopsis</taxon>
    </lineage>
</organism>
<protein>
    <submittedName>
        <fullName evidence="1">Uncharacterized protein</fullName>
    </submittedName>
</protein>
<dbReference type="OrthoDB" id="7554578at2759"/>
<keyword evidence="2" id="KW-1185">Reference proteome</keyword>